<dbReference type="EMBL" id="SDKC01000002">
    <property type="protein sequence ID" value="RXS72636.1"/>
    <property type="molecule type" value="Genomic_DNA"/>
</dbReference>
<dbReference type="InterPro" id="IPR002035">
    <property type="entry name" value="VWF_A"/>
</dbReference>
<protein>
    <submittedName>
        <fullName evidence="2">VWA domain-containing protein</fullName>
    </submittedName>
</protein>
<dbReference type="PANTHER" id="PTHR41248:SF1">
    <property type="entry name" value="NORD PROTEIN"/>
    <property type="match status" value="1"/>
</dbReference>
<sequence>MCLSIFQHILSGSIKMLTSSIKSLLRLDYDTYSRTTSGKYSLKRDLDHTSVKVFDKRKEKKNIDDMAVMLLIDTSGSMHGEKIKLAKDTAVILAESFASLKIPCYIMGFTADTAGCDVLHNHYVTWTNNKAERKSLVKLNANANNDDGYSIRFATQILKKKKAEHKLLFVISDGAPACMRYHATDGVKDTSLAIIEAKKVSDILGIGIGIHHCKELKKMYQGRFIDVQDINELTSAVCRQLKNILRKWL</sequence>
<gene>
    <name evidence="2" type="ORF">ETP43_16800</name>
</gene>
<dbReference type="Gene3D" id="3.40.50.410">
    <property type="entry name" value="von Willebrand factor, type A domain"/>
    <property type="match status" value="1"/>
</dbReference>
<dbReference type="OrthoDB" id="9808317at2"/>
<comment type="caution">
    <text evidence="2">The sequence shown here is derived from an EMBL/GenBank/DDBJ whole genome shotgun (WGS) entry which is preliminary data.</text>
</comment>
<reference evidence="2 3" key="1">
    <citation type="submission" date="2019-01" db="EMBL/GenBank/DDBJ databases">
        <title>Blautia sp. nov. KGMB01111 isolated human feces.</title>
        <authorList>
            <person name="Park J.-E."/>
            <person name="Kim J.-S."/>
            <person name="Park S.-H."/>
        </authorList>
    </citation>
    <scope>NUCLEOTIDE SEQUENCE [LARGE SCALE GENOMIC DNA]</scope>
    <source>
        <strain evidence="2 3">KGMB01111</strain>
    </source>
</reference>
<organism evidence="2 3">
    <name type="scientific">Blautia faecicola</name>
    <dbReference type="NCBI Taxonomy" id="2509240"/>
    <lineage>
        <taxon>Bacteria</taxon>
        <taxon>Bacillati</taxon>
        <taxon>Bacillota</taxon>
        <taxon>Clostridia</taxon>
        <taxon>Lachnospirales</taxon>
        <taxon>Lachnospiraceae</taxon>
        <taxon>Blautia</taxon>
    </lineage>
</organism>
<evidence type="ECO:0000259" key="1">
    <source>
        <dbReference type="SMART" id="SM00327"/>
    </source>
</evidence>
<name>A0A4Q1RDI1_9FIRM</name>
<accession>A0A4Q1RDI1</accession>
<dbReference type="InterPro" id="IPR036465">
    <property type="entry name" value="vWFA_dom_sf"/>
</dbReference>
<evidence type="ECO:0000313" key="2">
    <source>
        <dbReference type="EMBL" id="RXS72636.1"/>
    </source>
</evidence>
<dbReference type="SUPFAM" id="SSF53300">
    <property type="entry name" value="vWA-like"/>
    <property type="match status" value="1"/>
</dbReference>
<dbReference type="SMART" id="SM00327">
    <property type="entry name" value="VWA"/>
    <property type="match status" value="1"/>
</dbReference>
<dbReference type="PANTHER" id="PTHR41248">
    <property type="entry name" value="NORD PROTEIN"/>
    <property type="match status" value="1"/>
</dbReference>
<dbReference type="Proteomes" id="UP000290106">
    <property type="component" value="Unassembled WGS sequence"/>
</dbReference>
<dbReference type="InterPro" id="IPR025861">
    <property type="entry name" value="CobT_VWA_dom"/>
</dbReference>
<dbReference type="AlphaFoldDB" id="A0A4Q1RDI1"/>
<evidence type="ECO:0000313" key="3">
    <source>
        <dbReference type="Proteomes" id="UP000290106"/>
    </source>
</evidence>
<dbReference type="InterPro" id="IPR051928">
    <property type="entry name" value="NorD/CobT"/>
</dbReference>
<feature type="domain" description="VWFA" evidence="1">
    <location>
        <begin position="65"/>
        <end position="238"/>
    </location>
</feature>
<proteinExistence type="predicted"/>
<keyword evidence="3" id="KW-1185">Reference proteome</keyword>
<dbReference type="Pfam" id="PF11775">
    <property type="entry name" value="CobT_C"/>
    <property type="match status" value="2"/>
</dbReference>